<keyword evidence="2" id="KW-1185">Reference proteome</keyword>
<sequence length="114" mass="13529">MQLNDTLKMAMNVSDKFREKLGNKFDYSEISDVVDDSSHRAFKIRFTAYNYFIVLFNYDLDRIGCSLEYGEYHISLSNSQKWYSDADLDVFCNELMDELELRIPDKFLEAHGWK</sequence>
<evidence type="ECO:0000313" key="1">
    <source>
        <dbReference type="EMBL" id="SHK70262.1"/>
    </source>
</evidence>
<reference evidence="1 2" key="1">
    <citation type="submission" date="2016-11" db="EMBL/GenBank/DDBJ databases">
        <authorList>
            <person name="Jaros S."/>
            <person name="Januszkiewicz K."/>
            <person name="Wedrychowicz H."/>
        </authorList>
    </citation>
    <scope>NUCLEOTIDE SEQUENCE [LARGE SCALE GENOMIC DNA]</scope>
    <source>
        <strain evidence="1 2">DSM 15929</strain>
    </source>
</reference>
<evidence type="ECO:0000313" key="2">
    <source>
        <dbReference type="Proteomes" id="UP000184386"/>
    </source>
</evidence>
<organism evidence="1 2">
    <name type="scientific">Anaerocolumna jejuensis DSM 15929</name>
    <dbReference type="NCBI Taxonomy" id="1121322"/>
    <lineage>
        <taxon>Bacteria</taxon>
        <taxon>Bacillati</taxon>
        <taxon>Bacillota</taxon>
        <taxon>Clostridia</taxon>
        <taxon>Lachnospirales</taxon>
        <taxon>Lachnospiraceae</taxon>
        <taxon>Anaerocolumna</taxon>
    </lineage>
</organism>
<dbReference type="EMBL" id="FRAC01000015">
    <property type="protein sequence ID" value="SHK70262.1"/>
    <property type="molecule type" value="Genomic_DNA"/>
</dbReference>
<dbReference type="AlphaFoldDB" id="A0A1M6UM25"/>
<protein>
    <submittedName>
        <fullName evidence="1">Uncharacterized protein</fullName>
    </submittedName>
</protein>
<gene>
    <name evidence="1" type="ORF">SAMN02745136_03153</name>
</gene>
<name>A0A1M6UM25_9FIRM</name>
<dbReference type="Proteomes" id="UP000184386">
    <property type="component" value="Unassembled WGS sequence"/>
</dbReference>
<accession>A0A1M6UM25</accession>
<dbReference type="RefSeq" id="WP_073277609.1">
    <property type="nucleotide sequence ID" value="NZ_FRAC01000015.1"/>
</dbReference>
<proteinExistence type="predicted"/>